<organism evidence="2 3">
    <name type="scientific">Blastomyces gilchristii (strain SLH14081)</name>
    <name type="common">Blastomyces dermatitidis</name>
    <dbReference type="NCBI Taxonomy" id="559298"/>
    <lineage>
        <taxon>Eukaryota</taxon>
        <taxon>Fungi</taxon>
        <taxon>Dikarya</taxon>
        <taxon>Ascomycota</taxon>
        <taxon>Pezizomycotina</taxon>
        <taxon>Eurotiomycetes</taxon>
        <taxon>Eurotiomycetidae</taxon>
        <taxon>Onygenales</taxon>
        <taxon>Ajellomycetaceae</taxon>
        <taxon>Blastomyces</taxon>
    </lineage>
</organism>
<feature type="region of interest" description="Disordered" evidence="1">
    <location>
        <begin position="623"/>
        <end position="648"/>
    </location>
</feature>
<evidence type="ECO:0000313" key="2">
    <source>
        <dbReference type="EMBL" id="OAT13733.1"/>
    </source>
</evidence>
<reference evidence="3" key="1">
    <citation type="journal article" date="2015" name="PLoS Genet.">
        <title>The dynamic genome and transcriptome of the human fungal pathogen Blastomyces and close relative Emmonsia.</title>
        <authorList>
            <person name="Munoz J.F."/>
            <person name="Gauthier G.M."/>
            <person name="Desjardins C.A."/>
            <person name="Gallo J.E."/>
            <person name="Holder J."/>
            <person name="Sullivan T.D."/>
            <person name="Marty A.J."/>
            <person name="Carmen J.C."/>
            <person name="Chen Z."/>
            <person name="Ding L."/>
            <person name="Gujja S."/>
            <person name="Magrini V."/>
            <person name="Misas E."/>
            <person name="Mitreva M."/>
            <person name="Priest M."/>
            <person name="Saif S."/>
            <person name="Whiston E.A."/>
            <person name="Young S."/>
            <person name="Zeng Q."/>
            <person name="Goldman W.E."/>
            <person name="Mardis E.R."/>
            <person name="Taylor J.W."/>
            <person name="McEwen J.G."/>
            <person name="Clay O.K."/>
            <person name="Klein B.S."/>
            <person name="Cuomo C.A."/>
        </authorList>
    </citation>
    <scope>NUCLEOTIDE SEQUENCE [LARGE SCALE GENOMIC DNA]</scope>
    <source>
        <strain evidence="3">SLH14081</strain>
    </source>
</reference>
<evidence type="ECO:0000313" key="3">
    <source>
        <dbReference type="Proteomes" id="UP000002038"/>
    </source>
</evidence>
<keyword evidence="3" id="KW-1185">Reference proteome</keyword>
<feature type="compositionally biased region" description="Polar residues" evidence="1">
    <location>
        <begin position="630"/>
        <end position="642"/>
    </location>
</feature>
<feature type="region of interest" description="Disordered" evidence="1">
    <location>
        <begin position="97"/>
        <end position="133"/>
    </location>
</feature>
<dbReference type="RefSeq" id="XP_031581086.1">
    <property type="nucleotide sequence ID" value="XM_031723767.1"/>
</dbReference>
<sequence length="648" mass="71579">MTVESEILSLLTALLRVSPEMLKAHRTEVIPALETIAERVGVTVIQNSSAASYRQTAAPDECSLQYAAYEESSSTSSISDGSAQQTSADLDTIEEVDSISSPASVSDGSLQQTSGDLDTIEEGDSTSSPSTLLKKGIRPRQLLDKIQENLEKIVKFFNHGSSDIIASFLASLAVEDDRLCDIKSIVGKNKPSHNDRYIQCLAQRSLALEYNQWELERQQAGGTRLDGVSKNASSARNKRGGNFTYYVQHVRQFDDSQTAYKALKRGIKQLMTEDKCGFPGIEVAIPFTYQYFDTLSYNELHTFASLLRQKMGILRTLKQASSWVEDGQSIYNGYRKNKRPHLELESSFPRTKRPRLAAPPISELPTWGPVEVDKNNPVYQLGVDDLSNRGVVESALDQTIDNEFVPRTTEPSAQPNISPVVVSGGSGNMDNHPLPHALGYNAPPESATTVELPTDHRRNLVEDTAQNAVGRPFSASLQLVPTTSTAETYLPYTDYWVTQPDDIGTSSAETYMPYTDYWATQPDDIGTSSAETYMPYTDYWATQPDDIGTSSAETYMPYTDYWATQPDDIGTSSAETYMPCTDSWVTQSGDLDTETHMFNTQLLTTTASQPQLNMVNIRGYGSVHSHGHNNESLQSHHTSSFRSEACNA</sequence>
<dbReference type="GeneID" id="8508491"/>
<proteinExistence type="predicted"/>
<feature type="compositionally biased region" description="Polar residues" evidence="1">
    <location>
        <begin position="98"/>
        <end position="116"/>
    </location>
</feature>
<protein>
    <submittedName>
        <fullName evidence="2">Uncharacterized protein</fullName>
    </submittedName>
</protein>
<dbReference type="AlphaFoldDB" id="A0A179V111"/>
<dbReference type="KEGG" id="bgh:BDBG_08872"/>
<dbReference type="Proteomes" id="UP000002038">
    <property type="component" value="Unassembled WGS sequence"/>
</dbReference>
<accession>A0A179V111</accession>
<evidence type="ECO:0000256" key="1">
    <source>
        <dbReference type="SAM" id="MobiDB-lite"/>
    </source>
</evidence>
<dbReference type="EMBL" id="GG657478">
    <property type="protein sequence ID" value="OAT13733.1"/>
    <property type="molecule type" value="Genomic_DNA"/>
</dbReference>
<dbReference type="OrthoDB" id="4207584at2759"/>
<dbReference type="VEuPathDB" id="FungiDB:BDBG_08872"/>
<gene>
    <name evidence="2" type="ORF">BDBG_08872</name>
</gene>
<name>A0A179V111_BLAGS</name>